<dbReference type="AlphaFoldDB" id="A0A0E0PIK7"/>
<protein>
    <submittedName>
        <fullName evidence="2">Uncharacterized protein</fullName>
    </submittedName>
</protein>
<feature type="compositionally biased region" description="Basic residues" evidence="1">
    <location>
        <begin position="21"/>
        <end position="31"/>
    </location>
</feature>
<dbReference type="Gramene" id="ORUFI05G06520.2">
    <property type="protein sequence ID" value="ORUFI05G06520.2"/>
    <property type="gene ID" value="ORUFI05G06520"/>
</dbReference>
<evidence type="ECO:0000313" key="2">
    <source>
        <dbReference type="EnsemblPlants" id="ORUFI05G06520.2"/>
    </source>
</evidence>
<reference evidence="2" key="2">
    <citation type="submission" date="2015-06" db="UniProtKB">
        <authorList>
            <consortium name="EnsemblPlants"/>
        </authorList>
    </citation>
    <scope>IDENTIFICATION</scope>
</reference>
<accession>A0A0E0PIK7</accession>
<dbReference type="EnsemblPlants" id="ORUFI05G06520.2">
    <property type="protein sequence ID" value="ORUFI05G06520.2"/>
    <property type="gene ID" value="ORUFI05G06520"/>
</dbReference>
<dbReference type="HOGENOM" id="CLU_2780327_0_0_1"/>
<organism evidence="2 3">
    <name type="scientific">Oryza rufipogon</name>
    <name type="common">Brownbeard rice</name>
    <name type="synonym">Asian wild rice</name>
    <dbReference type="NCBI Taxonomy" id="4529"/>
    <lineage>
        <taxon>Eukaryota</taxon>
        <taxon>Viridiplantae</taxon>
        <taxon>Streptophyta</taxon>
        <taxon>Embryophyta</taxon>
        <taxon>Tracheophyta</taxon>
        <taxon>Spermatophyta</taxon>
        <taxon>Magnoliopsida</taxon>
        <taxon>Liliopsida</taxon>
        <taxon>Poales</taxon>
        <taxon>Poaceae</taxon>
        <taxon>BOP clade</taxon>
        <taxon>Oryzoideae</taxon>
        <taxon>Oryzeae</taxon>
        <taxon>Oryzinae</taxon>
        <taxon>Oryza</taxon>
    </lineage>
</organism>
<name>A0A0E0PIK7_ORYRU</name>
<keyword evidence="3" id="KW-1185">Reference proteome</keyword>
<evidence type="ECO:0000256" key="1">
    <source>
        <dbReference type="SAM" id="MobiDB-lite"/>
    </source>
</evidence>
<sequence length="69" mass="7557">MAPTLPSARRTSAPPTANRCHPWRRRGRARRSSPWLLTPRSSPSSSPSAFSPIASLVQLLLPSREALPL</sequence>
<evidence type="ECO:0000313" key="3">
    <source>
        <dbReference type="Proteomes" id="UP000008022"/>
    </source>
</evidence>
<dbReference type="Proteomes" id="UP000008022">
    <property type="component" value="Unassembled WGS sequence"/>
</dbReference>
<feature type="region of interest" description="Disordered" evidence="1">
    <location>
        <begin position="1"/>
        <end position="50"/>
    </location>
</feature>
<proteinExistence type="predicted"/>
<reference evidence="3" key="1">
    <citation type="submission" date="2013-06" db="EMBL/GenBank/DDBJ databases">
        <authorList>
            <person name="Zhao Q."/>
        </authorList>
    </citation>
    <scope>NUCLEOTIDE SEQUENCE</scope>
    <source>
        <strain evidence="3">cv. W1943</strain>
    </source>
</reference>
<feature type="compositionally biased region" description="Low complexity" evidence="1">
    <location>
        <begin position="32"/>
        <end position="50"/>
    </location>
</feature>